<dbReference type="Gene3D" id="1.10.287.110">
    <property type="entry name" value="DnaJ domain"/>
    <property type="match status" value="1"/>
</dbReference>
<reference evidence="3 4" key="1">
    <citation type="journal article" date="2018" name="Mol. Plant">
        <title>The genome of Artemisia annua provides insight into the evolution of Asteraceae family and artemisinin biosynthesis.</title>
        <authorList>
            <person name="Shen Q."/>
            <person name="Zhang L."/>
            <person name="Liao Z."/>
            <person name="Wang S."/>
            <person name="Yan T."/>
            <person name="Shi P."/>
            <person name="Liu M."/>
            <person name="Fu X."/>
            <person name="Pan Q."/>
            <person name="Wang Y."/>
            <person name="Lv Z."/>
            <person name="Lu X."/>
            <person name="Zhang F."/>
            <person name="Jiang W."/>
            <person name="Ma Y."/>
            <person name="Chen M."/>
            <person name="Hao X."/>
            <person name="Li L."/>
            <person name="Tang Y."/>
            <person name="Lv G."/>
            <person name="Zhou Y."/>
            <person name="Sun X."/>
            <person name="Brodelius P.E."/>
            <person name="Rose J.K.C."/>
            <person name="Tang K."/>
        </authorList>
    </citation>
    <scope>NUCLEOTIDE SEQUENCE [LARGE SCALE GENOMIC DNA]</scope>
    <source>
        <strain evidence="4">cv. Huhao1</strain>
        <tissue evidence="3">Leaf</tissue>
    </source>
</reference>
<dbReference type="PANTHER" id="PTHR35986:SF1">
    <property type="entry name" value="OS10G0430800 PROTEIN"/>
    <property type="match status" value="1"/>
</dbReference>
<dbReference type="PROSITE" id="PS50076">
    <property type="entry name" value="DNAJ_2"/>
    <property type="match status" value="1"/>
</dbReference>
<dbReference type="PANTHER" id="PTHR35986">
    <property type="entry name" value="EXPRESSED PROTEIN"/>
    <property type="match status" value="1"/>
</dbReference>
<dbReference type="Proteomes" id="UP000245207">
    <property type="component" value="Unassembled WGS sequence"/>
</dbReference>
<evidence type="ECO:0000313" key="4">
    <source>
        <dbReference type="Proteomes" id="UP000245207"/>
    </source>
</evidence>
<gene>
    <name evidence="3" type="ORF">CTI12_AA235850</name>
</gene>
<dbReference type="SMART" id="SM00271">
    <property type="entry name" value="DnaJ"/>
    <property type="match status" value="1"/>
</dbReference>
<dbReference type="InterPro" id="IPR001623">
    <property type="entry name" value="DnaJ_domain"/>
</dbReference>
<feature type="region of interest" description="Disordered" evidence="1">
    <location>
        <begin position="148"/>
        <end position="173"/>
    </location>
</feature>
<evidence type="ECO:0000259" key="2">
    <source>
        <dbReference type="PROSITE" id="PS50076"/>
    </source>
</evidence>
<accession>A0A2U1NS19</accession>
<feature type="domain" description="J" evidence="2">
    <location>
        <begin position="207"/>
        <end position="277"/>
    </location>
</feature>
<evidence type="ECO:0000256" key="1">
    <source>
        <dbReference type="SAM" id="MobiDB-lite"/>
    </source>
</evidence>
<dbReference type="STRING" id="35608.A0A2U1NS19"/>
<protein>
    <recommendedName>
        <fullName evidence="2">J domain-containing protein</fullName>
    </recommendedName>
</protein>
<dbReference type="OrthoDB" id="1899410at2759"/>
<dbReference type="PROSITE" id="PS00636">
    <property type="entry name" value="DNAJ_1"/>
    <property type="match status" value="1"/>
</dbReference>
<name>A0A2U1NS19_ARTAN</name>
<dbReference type="SUPFAM" id="SSF46565">
    <property type="entry name" value="Chaperone J-domain"/>
    <property type="match status" value="1"/>
</dbReference>
<dbReference type="Pfam" id="PF00226">
    <property type="entry name" value="DnaJ"/>
    <property type="match status" value="1"/>
</dbReference>
<dbReference type="InterPro" id="IPR036869">
    <property type="entry name" value="J_dom_sf"/>
</dbReference>
<dbReference type="EMBL" id="PKPP01002283">
    <property type="protein sequence ID" value="PWA76303.1"/>
    <property type="molecule type" value="Genomic_DNA"/>
</dbReference>
<dbReference type="CDD" id="cd06257">
    <property type="entry name" value="DnaJ"/>
    <property type="match status" value="1"/>
</dbReference>
<dbReference type="AlphaFoldDB" id="A0A2U1NS19"/>
<keyword evidence="4" id="KW-1185">Reference proteome</keyword>
<evidence type="ECO:0000313" key="3">
    <source>
        <dbReference type="EMBL" id="PWA76303.1"/>
    </source>
</evidence>
<sequence>MAESLIDLENVLRSKQGKLSTQEANFLMNWKESTLRQLTVGACAGGAIAWSATGSLSRMLRINLAGGAATIAATWRFRSSVNSCIEQILCMDGSRMQKELANIMLKRYPNYPLTTKLISKRFYCENVFDDTTSDIPKSRWRFRNNFVESAAHPQQRTENHESYDHDAKTGPERKPVPINNAFVAMENPFDCVFGLPTKVSDMGVFTDHYIILGLPSGKKGTKVSMDEIKQAYRIKALELHPDKRGDDPNAVAEFQQLQASYEILKDEETRKAFDDDLIRRLKHQELEKERKQRRIQGRLNMARGIKRINRINEALKE</sequence>
<proteinExistence type="predicted"/>
<feature type="compositionally biased region" description="Basic and acidic residues" evidence="1">
    <location>
        <begin position="155"/>
        <end position="173"/>
    </location>
</feature>
<comment type="caution">
    <text evidence="3">The sequence shown here is derived from an EMBL/GenBank/DDBJ whole genome shotgun (WGS) entry which is preliminary data.</text>
</comment>
<organism evidence="3 4">
    <name type="scientific">Artemisia annua</name>
    <name type="common">Sweet wormwood</name>
    <dbReference type="NCBI Taxonomy" id="35608"/>
    <lineage>
        <taxon>Eukaryota</taxon>
        <taxon>Viridiplantae</taxon>
        <taxon>Streptophyta</taxon>
        <taxon>Embryophyta</taxon>
        <taxon>Tracheophyta</taxon>
        <taxon>Spermatophyta</taxon>
        <taxon>Magnoliopsida</taxon>
        <taxon>eudicotyledons</taxon>
        <taxon>Gunneridae</taxon>
        <taxon>Pentapetalae</taxon>
        <taxon>asterids</taxon>
        <taxon>campanulids</taxon>
        <taxon>Asterales</taxon>
        <taxon>Asteraceae</taxon>
        <taxon>Asteroideae</taxon>
        <taxon>Anthemideae</taxon>
        <taxon>Artemisiinae</taxon>
        <taxon>Artemisia</taxon>
    </lineage>
</organism>
<dbReference type="InterPro" id="IPR018253">
    <property type="entry name" value="DnaJ_domain_CS"/>
</dbReference>